<keyword evidence="4" id="KW-1185">Reference proteome</keyword>
<accession>A0A1M7B1P9</accession>
<sequence length="161" mass="17905">MSAPDADNDTGFSFDRFEAVPANIRRRIHQEREVIADAMSQVLRPHLERISQLEKRLDAMPEPTPPTLKGLDSAGLGRLATLEHRFAELERRGVEYCGVWRADKSYRIGQMVTCRGSGWVAREPCDAGEKPGTEGSGWTLAIKSGRDAKPCRCNRGGNTHE</sequence>
<proteinExistence type="predicted"/>
<dbReference type="EMBL" id="BJXU01000004">
    <property type="protein sequence ID" value="GEN22177.1"/>
    <property type="molecule type" value="Genomic_DNA"/>
</dbReference>
<name>A0A1M7B1P9_9GAMM</name>
<dbReference type="EMBL" id="FRCA01000001">
    <property type="protein sequence ID" value="SHL48817.1"/>
    <property type="molecule type" value="Genomic_DNA"/>
</dbReference>
<reference evidence="2 3" key="1">
    <citation type="submission" date="2016-11" db="EMBL/GenBank/DDBJ databases">
        <authorList>
            <person name="Jaros S."/>
            <person name="Januszkiewicz K."/>
            <person name="Wedrychowicz H."/>
        </authorList>
    </citation>
    <scope>NUCLEOTIDE SEQUENCE [LARGE SCALE GENOMIC DNA]</scope>
    <source>
        <strain evidence="2 3">DSM 4740</strain>
    </source>
</reference>
<protein>
    <submittedName>
        <fullName evidence="2">Uncharacterized protein</fullName>
    </submittedName>
</protein>
<dbReference type="OrthoDB" id="9134210at2"/>
<dbReference type="Proteomes" id="UP000321726">
    <property type="component" value="Unassembled WGS sequence"/>
</dbReference>
<evidence type="ECO:0000313" key="4">
    <source>
        <dbReference type="Proteomes" id="UP000321726"/>
    </source>
</evidence>
<gene>
    <name evidence="1" type="ORF">HCU01_01260</name>
    <name evidence="2" type="ORF">SAMN05660971_00723</name>
</gene>
<evidence type="ECO:0000313" key="3">
    <source>
        <dbReference type="Proteomes" id="UP000184123"/>
    </source>
</evidence>
<dbReference type="RefSeq" id="WP_073433604.1">
    <property type="nucleotide sequence ID" value="NZ_BJXU01000004.1"/>
</dbReference>
<evidence type="ECO:0000313" key="1">
    <source>
        <dbReference type="EMBL" id="GEN22177.1"/>
    </source>
</evidence>
<evidence type="ECO:0000313" key="2">
    <source>
        <dbReference type="EMBL" id="SHL48817.1"/>
    </source>
</evidence>
<dbReference type="STRING" id="44933.SAMN05660971_00723"/>
<dbReference type="AlphaFoldDB" id="A0A1M7B1P9"/>
<organism evidence="2 3">
    <name type="scientific">Halomonas cupida</name>
    <dbReference type="NCBI Taxonomy" id="44933"/>
    <lineage>
        <taxon>Bacteria</taxon>
        <taxon>Pseudomonadati</taxon>
        <taxon>Pseudomonadota</taxon>
        <taxon>Gammaproteobacteria</taxon>
        <taxon>Oceanospirillales</taxon>
        <taxon>Halomonadaceae</taxon>
        <taxon>Halomonas</taxon>
    </lineage>
</organism>
<dbReference type="Proteomes" id="UP000184123">
    <property type="component" value="Unassembled WGS sequence"/>
</dbReference>
<reference evidence="1 4" key="2">
    <citation type="submission" date="2019-07" db="EMBL/GenBank/DDBJ databases">
        <title>Whole genome shotgun sequence of Halomonas cupida NBRC 102219.</title>
        <authorList>
            <person name="Hosoyama A."/>
            <person name="Uohara A."/>
            <person name="Ohji S."/>
            <person name="Ichikawa N."/>
        </authorList>
    </citation>
    <scope>NUCLEOTIDE SEQUENCE [LARGE SCALE GENOMIC DNA]</scope>
    <source>
        <strain evidence="1 4">NBRC 102219</strain>
    </source>
</reference>